<dbReference type="Proteomes" id="UP000215902">
    <property type="component" value="Unassembled WGS sequence"/>
</dbReference>
<dbReference type="AlphaFoldDB" id="A0A267EXM0"/>
<name>A0A267EXM0_9PLAT</name>
<evidence type="ECO:0000313" key="1">
    <source>
        <dbReference type="EMBL" id="PAA65667.1"/>
    </source>
</evidence>
<sequence>MTTREGLLQPPEDLREAMEEARQRRQNVAEFRTIKVGEKICWPLPPAAAHL</sequence>
<accession>A0A267EXM0</accession>
<reference evidence="1 2" key="1">
    <citation type="submission" date="2017-06" db="EMBL/GenBank/DDBJ databases">
        <title>A platform for efficient transgenesis in Macrostomum lignano, a flatworm model organism for stem cell research.</title>
        <authorList>
            <person name="Berezikov E."/>
        </authorList>
    </citation>
    <scope>NUCLEOTIDE SEQUENCE [LARGE SCALE GENOMIC DNA]</scope>
    <source>
        <strain evidence="1">DV1</strain>
        <tissue evidence="1">Whole organism</tissue>
    </source>
</reference>
<dbReference type="OrthoDB" id="332863at2759"/>
<keyword evidence="2" id="KW-1185">Reference proteome</keyword>
<organism evidence="1 2">
    <name type="scientific">Macrostomum lignano</name>
    <dbReference type="NCBI Taxonomy" id="282301"/>
    <lineage>
        <taxon>Eukaryota</taxon>
        <taxon>Metazoa</taxon>
        <taxon>Spiralia</taxon>
        <taxon>Lophotrochozoa</taxon>
        <taxon>Platyhelminthes</taxon>
        <taxon>Rhabditophora</taxon>
        <taxon>Macrostomorpha</taxon>
        <taxon>Macrostomida</taxon>
        <taxon>Macrostomidae</taxon>
        <taxon>Macrostomum</taxon>
    </lineage>
</organism>
<comment type="caution">
    <text evidence="1">The sequence shown here is derived from an EMBL/GenBank/DDBJ whole genome shotgun (WGS) entry which is preliminary data.</text>
</comment>
<protein>
    <submittedName>
        <fullName evidence="1">Uncharacterized protein</fullName>
    </submittedName>
</protein>
<evidence type="ECO:0000313" key="2">
    <source>
        <dbReference type="Proteomes" id="UP000215902"/>
    </source>
</evidence>
<proteinExistence type="predicted"/>
<dbReference type="EMBL" id="NIVC01001629">
    <property type="protein sequence ID" value="PAA65667.1"/>
    <property type="molecule type" value="Genomic_DNA"/>
</dbReference>
<gene>
    <name evidence="1" type="ORF">BOX15_Mlig033772g2</name>
</gene>